<evidence type="ECO:0000259" key="16">
    <source>
        <dbReference type="PROSITE" id="PS51192"/>
    </source>
</evidence>
<dbReference type="Gene3D" id="6.10.140.240">
    <property type="match status" value="1"/>
</dbReference>
<keyword evidence="9 13" id="KW-0234">DNA repair</keyword>
<evidence type="ECO:0000256" key="1">
    <source>
        <dbReference type="ARBA" id="ARBA00004496"/>
    </source>
</evidence>
<evidence type="ECO:0000259" key="17">
    <source>
        <dbReference type="PROSITE" id="PS51194"/>
    </source>
</evidence>
<protein>
    <recommendedName>
        <fullName evidence="12 13">UvrABC system protein B</fullName>
        <shortName evidence="13">Protein UvrB</shortName>
    </recommendedName>
    <alternativeName>
        <fullName evidence="13">Excinuclease ABC subunit B</fullName>
    </alternativeName>
</protein>
<dbReference type="InterPro" id="IPR001650">
    <property type="entry name" value="Helicase_C-like"/>
</dbReference>
<evidence type="ECO:0000256" key="14">
    <source>
        <dbReference type="RuleBase" id="RU003587"/>
    </source>
</evidence>
<dbReference type="Pfam" id="PF12344">
    <property type="entry name" value="UvrB"/>
    <property type="match status" value="1"/>
</dbReference>
<feature type="binding site" evidence="13">
    <location>
        <begin position="58"/>
        <end position="65"/>
    </location>
    <ligand>
        <name>ATP</name>
        <dbReference type="ChEBI" id="CHEBI:30616"/>
    </ligand>
</feature>
<dbReference type="NCBIfam" id="NF003673">
    <property type="entry name" value="PRK05298.1"/>
    <property type="match status" value="1"/>
</dbReference>
<dbReference type="SUPFAM" id="SSF52540">
    <property type="entry name" value="P-loop containing nucleoside triphosphate hydrolases"/>
    <property type="match status" value="2"/>
</dbReference>
<dbReference type="InterPro" id="IPR004807">
    <property type="entry name" value="UvrB"/>
</dbReference>
<dbReference type="InterPro" id="IPR014001">
    <property type="entry name" value="Helicase_ATP-bd"/>
</dbReference>
<evidence type="ECO:0000256" key="12">
    <source>
        <dbReference type="ARBA" id="ARBA00029504"/>
    </source>
</evidence>
<evidence type="ECO:0000256" key="4">
    <source>
        <dbReference type="ARBA" id="ARBA00022741"/>
    </source>
</evidence>
<dbReference type="CDD" id="cd18790">
    <property type="entry name" value="SF2_C_UvrB"/>
    <property type="match status" value="1"/>
</dbReference>
<evidence type="ECO:0000256" key="7">
    <source>
        <dbReference type="ARBA" id="ARBA00022840"/>
    </source>
</evidence>
<dbReference type="RefSeq" id="WP_345061694.1">
    <property type="nucleotide sequence ID" value="NZ_BAABEX010000007.1"/>
</dbReference>
<feature type="domain" description="Helicase ATP-binding" evidence="16">
    <location>
        <begin position="45"/>
        <end position="179"/>
    </location>
</feature>
<evidence type="ECO:0000256" key="2">
    <source>
        <dbReference type="ARBA" id="ARBA00008533"/>
    </source>
</evidence>
<evidence type="ECO:0000256" key="10">
    <source>
        <dbReference type="ARBA" id="ARBA00023236"/>
    </source>
</evidence>
<organism evidence="18 19">
    <name type="scientific">Acidovorax lacteus</name>
    <dbReference type="NCBI Taxonomy" id="1924988"/>
    <lineage>
        <taxon>Bacteria</taxon>
        <taxon>Pseudomonadati</taxon>
        <taxon>Pseudomonadota</taxon>
        <taxon>Betaproteobacteria</taxon>
        <taxon>Burkholderiales</taxon>
        <taxon>Comamonadaceae</taxon>
        <taxon>Acidovorax</taxon>
    </lineage>
</organism>
<dbReference type="PROSITE" id="PS51192">
    <property type="entry name" value="HELICASE_ATP_BIND_1"/>
    <property type="match status" value="1"/>
</dbReference>
<dbReference type="PROSITE" id="PS51194">
    <property type="entry name" value="HELICASE_CTER"/>
    <property type="match status" value="1"/>
</dbReference>
<evidence type="ECO:0000256" key="13">
    <source>
        <dbReference type="HAMAP-Rule" id="MF_00204"/>
    </source>
</evidence>
<dbReference type="InterPro" id="IPR041471">
    <property type="entry name" value="UvrB_inter"/>
</dbReference>
<dbReference type="InterPro" id="IPR006935">
    <property type="entry name" value="Helicase/UvrB_N"/>
</dbReference>
<dbReference type="InterPro" id="IPR024759">
    <property type="entry name" value="UvrB_YAD/RRR_dom"/>
</dbReference>
<evidence type="ECO:0000256" key="5">
    <source>
        <dbReference type="ARBA" id="ARBA00022763"/>
    </source>
</evidence>
<proteinExistence type="inferred from homology"/>
<dbReference type="InterPro" id="IPR036876">
    <property type="entry name" value="UVR_dom_sf"/>
</dbReference>
<evidence type="ECO:0000259" key="15">
    <source>
        <dbReference type="PROSITE" id="PS50151"/>
    </source>
</evidence>
<keyword evidence="4 13" id="KW-0547">Nucleotide-binding</keyword>
<keyword evidence="8 13" id="KW-0267">Excision nuclease</keyword>
<keyword evidence="10 13" id="KW-0742">SOS response</keyword>
<gene>
    <name evidence="13 18" type="primary">uvrB</name>
    <name evidence="18" type="ORF">GCM10023090_09510</name>
</gene>
<evidence type="ECO:0000256" key="9">
    <source>
        <dbReference type="ARBA" id="ARBA00023204"/>
    </source>
</evidence>
<dbReference type="CDD" id="cd17916">
    <property type="entry name" value="DEXHc_UvrB"/>
    <property type="match status" value="1"/>
</dbReference>
<reference evidence="19" key="1">
    <citation type="journal article" date="2019" name="Int. J. Syst. Evol. Microbiol.">
        <title>The Global Catalogue of Microorganisms (GCM) 10K type strain sequencing project: providing services to taxonomists for standard genome sequencing and annotation.</title>
        <authorList>
            <consortium name="The Broad Institute Genomics Platform"/>
            <consortium name="The Broad Institute Genome Sequencing Center for Infectious Disease"/>
            <person name="Wu L."/>
            <person name="Ma J."/>
        </authorList>
    </citation>
    <scope>NUCLEOTIDE SEQUENCE [LARGE SCALE GENOMIC DNA]</scope>
    <source>
        <strain evidence="19">JCM 31890</strain>
    </source>
</reference>
<evidence type="ECO:0000256" key="11">
    <source>
        <dbReference type="ARBA" id="ARBA00026033"/>
    </source>
</evidence>
<comment type="domain">
    <text evidence="13">The beta-hairpin motif is involved in DNA binding.</text>
</comment>
<dbReference type="Proteomes" id="UP001501788">
    <property type="component" value="Unassembled WGS sequence"/>
</dbReference>
<dbReference type="SMART" id="SM00487">
    <property type="entry name" value="DEXDc"/>
    <property type="match status" value="1"/>
</dbReference>
<dbReference type="Pfam" id="PF00271">
    <property type="entry name" value="Helicase_C"/>
    <property type="match status" value="1"/>
</dbReference>
<comment type="caution">
    <text evidence="18">The sequence shown here is derived from an EMBL/GenBank/DDBJ whole genome shotgun (WGS) entry which is preliminary data.</text>
</comment>
<keyword evidence="19" id="KW-1185">Reference proteome</keyword>
<evidence type="ECO:0000313" key="18">
    <source>
        <dbReference type="EMBL" id="GAA4421039.1"/>
    </source>
</evidence>
<dbReference type="NCBIfam" id="TIGR00631">
    <property type="entry name" value="uvrb"/>
    <property type="match status" value="1"/>
</dbReference>
<dbReference type="PANTHER" id="PTHR24029">
    <property type="entry name" value="UVRABC SYSTEM PROTEIN B"/>
    <property type="match status" value="1"/>
</dbReference>
<dbReference type="SMART" id="SM00490">
    <property type="entry name" value="HELICc"/>
    <property type="match status" value="1"/>
</dbReference>
<accession>A0ABP8L1P1</accession>
<dbReference type="PANTHER" id="PTHR24029:SF0">
    <property type="entry name" value="UVRABC SYSTEM PROTEIN B"/>
    <property type="match status" value="1"/>
</dbReference>
<keyword evidence="5 13" id="KW-0227">DNA damage</keyword>
<comment type="similarity">
    <text evidence="2 13 14">Belongs to the UvrB family.</text>
</comment>
<dbReference type="EMBL" id="BAABEX010000007">
    <property type="protein sequence ID" value="GAA4421039.1"/>
    <property type="molecule type" value="Genomic_DNA"/>
</dbReference>
<keyword evidence="3 13" id="KW-0963">Cytoplasm</keyword>
<feature type="domain" description="Helicase C-terminal" evidence="17">
    <location>
        <begin position="449"/>
        <end position="615"/>
    </location>
</feature>
<comment type="subcellular location">
    <subcellularLocation>
        <location evidence="1 13 14">Cytoplasm</location>
    </subcellularLocation>
</comment>
<dbReference type="Pfam" id="PF17757">
    <property type="entry name" value="UvrB_inter"/>
    <property type="match status" value="1"/>
</dbReference>
<dbReference type="InterPro" id="IPR001943">
    <property type="entry name" value="UVR_dom"/>
</dbReference>
<dbReference type="HAMAP" id="MF_00204">
    <property type="entry name" value="UvrB"/>
    <property type="match status" value="1"/>
</dbReference>
<evidence type="ECO:0000256" key="8">
    <source>
        <dbReference type="ARBA" id="ARBA00022881"/>
    </source>
</evidence>
<dbReference type="InterPro" id="IPR027417">
    <property type="entry name" value="P-loop_NTPase"/>
</dbReference>
<evidence type="ECO:0000256" key="3">
    <source>
        <dbReference type="ARBA" id="ARBA00022490"/>
    </source>
</evidence>
<comment type="function">
    <text evidence="13">The UvrABC repair system catalyzes the recognition and processing of DNA lesions. A damage recognition complex composed of 2 UvrA and 2 UvrB subunits scans DNA for abnormalities. Upon binding of the UvrA(2)B(2) complex to a putative damaged site, the DNA wraps around one UvrB monomer. DNA wrap is dependent on ATP binding by UvrB and probably causes local melting of the DNA helix, facilitating insertion of UvrB beta-hairpin between the DNA strands. Then UvrB probes one DNA strand for the presence of a lesion. If a lesion is found the UvrA subunits dissociate and the UvrB-DNA preincision complex is formed. This complex is subsequently bound by UvrC and the second UvrB is released. If no lesion is found, the DNA wraps around the other UvrB subunit that will check the other stand for damage.</text>
</comment>
<keyword evidence="6 13" id="KW-0228">DNA excision</keyword>
<dbReference type="SUPFAM" id="SSF46600">
    <property type="entry name" value="C-terminal UvrC-binding domain of UvrB"/>
    <property type="match status" value="1"/>
</dbReference>
<dbReference type="Pfam" id="PF02151">
    <property type="entry name" value="UVR"/>
    <property type="match status" value="1"/>
</dbReference>
<feature type="short sequence motif" description="Beta-hairpin" evidence="13">
    <location>
        <begin position="111"/>
        <end position="134"/>
    </location>
</feature>
<comment type="subunit">
    <text evidence="11 13 14">Forms a heterotetramer with UvrA during the search for lesions. Interacts with UvrC in an incision complex.</text>
</comment>
<dbReference type="PROSITE" id="PS50151">
    <property type="entry name" value="UVR"/>
    <property type="match status" value="1"/>
</dbReference>
<dbReference type="Gene3D" id="4.10.860.10">
    <property type="entry name" value="UVR domain"/>
    <property type="match status" value="1"/>
</dbReference>
<feature type="domain" description="UVR" evidence="15">
    <location>
        <begin position="649"/>
        <end position="684"/>
    </location>
</feature>
<sequence length="699" mass="79504">MPDLSEVKPETQHGEFVRFDNSPFELFQPYPPAGDQPEAIARLVEGLHDGEAFQTLLGVTGSGKTFTMANVIARSGRPAIVFAPNKTLAAQLYSEFREFFPKNAVEYFVSYYDYYQPEAYVPQRDLFIEKDSAINEHIEQMRLSCTKSLMERRDVVIVATVSAIYGIGEPESYHRMVMTLRVGDQLGQRDAIAQLIRMQYQRNEQDFSRGKFRVRGDTIDVFPAEHSELALRIELFDDEVESLQLFDPLTGRIKQKIPRFTVYPSSHYVTPRDKVLAAVETIKLELAERLKQLLADGKLVEAQRLEQRTRFDLEMLSEVGHCKGIENYTRHLSGAAPGAPPSTLTDYLPRDALMFLDESHQMIGQLSAMYNGDRARKTTLVEYGFRLPSALDNRPLKFEEFEQRMRQVVFVSATPADYEKQHSGQVVDQVVRPTGLVDPIVEVRPATHQVDDVLQEIRVRVERSERVLITTLTKRMAEQLTDYLTDNGVKVRYLHSDVDTVERVEIIRDLRLGVFDVLVGINLLREGLDIPEVSLVAILDADKEGFLRAERSLIQTIGRAARNASGMAILYADRVTDSMRKAIDETERRRARQIAHNEAHGITPRTIVKQVRDLIDGVYSEKAGKDAERLEQEALQRAKAEDMSEKDMAREIKRLEKLMLEHARNLEFEQAARVRDQLSRLKDRAFGAHGIDPLAGSAA</sequence>
<dbReference type="Gene3D" id="3.40.50.300">
    <property type="entry name" value="P-loop containing nucleotide triphosphate hydrolases"/>
    <property type="match status" value="3"/>
</dbReference>
<name>A0ABP8L1P1_9BURK</name>
<evidence type="ECO:0000313" key="19">
    <source>
        <dbReference type="Proteomes" id="UP001501788"/>
    </source>
</evidence>
<dbReference type="Pfam" id="PF04851">
    <property type="entry name" value="ResIII"/>
    <property type="match status" value="1"/>
</dbReference>
<keyword evidence="7 13" id="KW-0067">ATP-binding</keyword>
<evidence type="ECO:0000256" key="6">
    <source>
        <dbReference type="ARBA" id="ARBA00022769"/>
    </source>
</evidence>